<evidence type="ECO:0000256" key="1">
    <source>
        <dbReference type="SAM" id="MobiDB-lite"/>
    </source>
</evidence>
<sequence length="220" mass="23081">MDHRTPHDTNGVAPGGITDHYPLHAGKGSSTMTDTTADVTGSEDSKATPNTAAAQSGAATKDGQSDQDAKDTGKGFTPPESQEDLDRIIEARIARERAKYTGYEDLKAKAAKFDELEDAKKTDEQRSAERIARLESELTAQKLAGARVRIAAENGLDPDLLAGSTEDELTAHAEKLAEAIKKATADAAPTPTGARVPNAGRGTGSTSDSGDWIRNALSGH</sequence>
<name>A0A4Y4C6E5_9CORY</name>
<feature type="compositionally biased region" description="Polar residues" evidence="1">
    <location>
        <begin position="28"/>
        <end position="39"/>
    </location>
</feature>
<feature type="region of interest" description="Disordered" evidence="1">
    <location>
        <begin position="1"/>
        <end position="86"/>
    </location>
</feature>
<comment type="caution">
    <text evidence="2">The sequence shown here is derived from an EMBL/GenBank/DDBJ whole genome shotgun (WGS) entry which is preliminary data.</text>
</comment>
<feature type="compositionally biased region" description="Basic and acidic residues" evidence="1">
    <location>
        <begin position="63"/>
        <end position="73"/>
    </location>
</feature>
<accession>A0A4Y4C6E5</accession>
<evidence type="ECO:0000313" key="3">
    <source>
        <dbReference type="Proteomes" id="UP000319986"/>
    </source>
</evidence>
<feature type="compositionally biased region" description="Low complexity" evidence="1">
    <location>
        <begin position="185"/>
        <end position="194"/>
    </location>
</feature>
<reference evidence="2 3" key="1">
    <citation type="submission" date="2019-06" db="EMBL/GenBank/DDBJ databases">
        <title>Whole genome shotgun sequence of Corynebacterium variabile NBRC 15286.</title>
        <authorList>
            <person name="Hosoyama A."/>
            <person name="Uohara A."/>
            <person name="Ohji S."/>
            <person name="Ichikawa N."/>
        </authorList>
    </citation>
    <scope>NUCLEOTIDE SEQUENCE [LARGE SCALE GENOMIC DNA]</scope>
    <source>
        <strain evidence="2 3">NBRC 15286</strain>
    </source>
</reference>
<protein>
    <recommendedName>
        <fullName evidence="4">Scaffolding protein</fullName>
    </recommendedName>
</protein>
<gene>
    <name evidence="2" type="ORF">CVA01_27660</name>
</gene>
<evidence type="ECO:0000313" key="2">
    <source>
        <dbReference type="EMBL" id="GEC87452.1"/>
    </source>
</evidence>
<feature type="region of interest" description="Disordered" evidence="1">
    <location>
        <begin position="181"/>
        <end position="220"/>
    </location>
</feature>
<proteinExistence type="predicted"/>
<dbReference type="AlphaFoldDB" id="A0A4Y4C6E5"/>
<evidence type="ECO:0008006" key="4">
    <source>
        <dbReference type="Google" id="ProtNLM"/>
    </source>
</evidence>
<feature type="compositionally biased region" description="Polar residues" evidence="1">
    <location>
        <begin position="47"/>
        <end position="58"/>
    </location>
</feature>
<dbReference type="EMBL" id="BJNT01000026">
    <property type="protein sequence ID" value="GEC87452.1"/>
    <property type="molecule type" value="Genomic_DNA"/>
</dbReference>
<organism evidence="2 3">
    <name type="scientific">Corynebacterium variabile</name>
    <dbReference type="NCBI Taxonomy" id="1727"/>
    <lineage>
        <taxon>Bacteria</taxon>
        <taxon>Bacillati</taxon>
        <taxon>Actinomycetota</taxon>
        <taxon>Actinomycetes</taxon>
        <taxon>Mycobacteriales</taxon>
        <taxon>Corynebacteriaceae</taxon>
        <taxon>Corynebacterium</taxon>
    </lineage>
</organism>
<dbReference type="Proteomes" id="UP000319986">
    <property type="component" value="Unassembled WGS sequence"/>
</dbReference>